<feature type="domain" description="DUF4143" evidence="2">
    <location>
        <begin position="226"/>
        <end position="386"/>
    </location>
</feature>
<sequence>MFERGIIQLLVAWKTDVNRKPLVIHGARQVGKTWALKYFGQKYFEDVAYFSLDKDESGLCDIFKTTKDPERIIQQLSFLHGRKINPQTTLLILDEIQECNEALNSLKYFCEEAPEYAVACAGSLLGIYLNHIGNSFPVGKVNHLSMYPLTFTEFLNTKDPAMYQYMCSVKEIAPLPQIFFDKLREAFIAYSICGGMPEPASLMVDFNDMQKVDSSLRDILNDYALDFVKHATPTLAPRINYVWNSLPSQLAKENRKFVYQLVRPGARAREYEDAILWLEQAGLVNKVVLSKSPRLPLKAYDDLSTFKLYALDIGLLRQLSELGASVLLLSTPGYTEYKGALAENYVLQSLTAQFQASFRYWTSGNKAEVDFLLQHGNHIYPIEVKADQNITGKSLIQYEKLYQPACRIRYSMLNLKQDGNLINIPLFLADKTKELLNNNVG</sequence>
<dbReference type="SUPFAM" id="SSF52540">
    <property type="entry name" value="P-loop containing nucleoside triphosphate hydrolases"/>
    <property type="match status" value="1"/>
</dbReference>
<dbReference type="InterPro" id="IPR027417">
    <property type="entry name" value="P-loop_NTPase"/>
</dbReference>
<reference evidence="8 9" key="2">
    <citation type="journal article" date="2019" name="Nat. Med.">
        <title>A library of human gut bacterial isolates paired with longitudinal multiomics data enables mechanistic microbiome research.</title>
        <authorList>
            <person name="Poyet M."/>
            <person name="Groussin M."/>
            <person name="Gibbons S.M."/>
            <person name="Avila-Pacheco J."/>
            <person name="Jiang X."/>
            <person name="Kearney S.M."/>
            <person name="Perrotta A.R."/>
            <person name="Berdy B."/>
            <person name="Zhao S."/>
            <person name="Lieberman T.D."/>
            <person name="Swanson P.K."/>
            <person name="Smith M."/>
            <person name="Roesemann S."/>
            <person name="Alexander J.E."/>
            <person name="Rich S.A."/>
            <person name="Livny J."/>
            <person name="Vlamakis H."/>
            <person name="Clish C."/>
            <person name="Bullock K."/>
            <person name="Deik A."/>
            <person name="Scott J."/>
            <person name="Pierce K.A."/>
            <person name="Xavier R.J."/>
            <person name="Alm E.J."/>
        </authorList>
    </citation>
    <scope>NUCLEOTIDE SEQUENCE [LARGE SCALE GENOMIC DNA]</scope>
    <source>
        <strain evidence="4 9">BIOML-A165</strain>
        <strain evidence="3 8">BIOML-A188</strain>
    </source>
</reference>
<feature type="domain" description="AAA" evidence="1">
    <location>
        <begin position="18"/>
        <end position="155"/>
    </location>
</feature>
<evidence type="ECO:0000313" key="8">
    <source>
        <dbReference type="Proteomes" id="UP000440614"/>
    </source>
</evidence>
<dbReference type="KEGG" id="btho:Btheta7330_00036"/>
<evidence type="ECO:0000313" key="5">
    <source>
        <dbReference type="EMBL" id="MDC2236560.1"/>
    </source>
</evidence>
<evidence type="ECO:0000313" key="10">
    <source>
        <dbReference type="Proteomes" id="UP001217776"/>
    </source>
</evidence>
<evidence type="ECO:0000259" key="2">
    <source>
        <dbReference type="Pfam" id="PF13635"/>
    </source>
</evidence>
<keyword evidence="5" id="KW-0547">Nucleotide-binding</keyword>
<organism evidence="5 10">
    <name type="scientific">Bacteroides thetaiotaomicron</name>
    <dbReference type="NCBI Taxonomy" id="818"/>
    <lineage>
        <taxon>Bacteria</taxon>
        <taxon>Pseudomonadati</taxon>
        <taxon>Bacteroidota</taxon>
        <taxon>Bacteroidia</taxon>
        <taxon>Bacteroidales</taxon>
        <taxon>Bacteroidaceae</taxon>
        <taxon>Bacteroides</taxon>
    </lineage>
</organism>
<evidence type="ECO:0000313" key="3">
    <source>
        <dbReference type="EMBL" id="KAB4305407.1"/>
    </source>
</evidence>
<gene>
    <name evidence="6" type="ORF">DW780_16895</name>
    <name evidence="4" type="ORF">GAN93_06200</name>
    <name evidence="3" type="ORF">GAO51_25985</name>
    <name evidence="5" type="ORF">PO127_12495</name>
</gene>
<evidence type="ECO:0000313" key="7">
    <source>
        <dbReference type="Proteomes" id="UP000284785"/>
    </source>
</evidence>
<evidence type="ECO:0000313" key="4">
    <source>
        <dbReference type="EMBL" id="KAB4453879.1"/>
    </source>
</evidence>
<accession>C6IHJ7</accession>
<dbReference type="RefSeq" id="WP_008767347.1">
    <property type="nucleotide sequence ID" value="NZ_BAABXH010000001.1"/>
</dbReference>
<dbReference type="Proteomes" id="UP000460317">
    <property type="component" value="Unassembled WGS sequence"/>
</dbReference>
<dbReference type="EMBL" id="QSJP01000015">
    <property type="protein sequence ID" value="RHD86169.1"/>
    <property type="molecule type" value="Genomic_DNA"/>
</dbReference>
<reference evidence="6 7" key="1">
    <citation type="submission" date="2018-08" db="EMBL/GenBank/DDBJ databases">
        <title>A genome reference for cultivated species of the human gut microbiota.</title>
        <authorList>
            <person name="Zou Y."/>
            <person name="Xue W."/>
            <person name="Luo G."/>
        </authorList>
    </citation>
    <scope>NUCLEOTIDE SEQUENCE [LARGE SCALE GENOMIC DNA]</scope>
    <source>
        <strain evidence="6 7">AM30-26</strain>
    </source>
</reference>
<dbReference type="Proteomes" id="UP000440614">
    <property type="component" value="Unassembled WGS sequence"/>
</dbReference>
<proteinExistence type="predicted"/>
<dbReference type="PANTHER" id="PTHR33295:SF7">
    <property type="entry name" value="ATPASE"/>
    <property type="match status" value="1"/>
</dbReference>
<dbReference type="AlphaFoldDB" id="A0A0P0EUH8"/>
<dbReference type="GO" id="GO:0005524">
    <property type="term" value="F:ATP binding"/>
    <property type="evidence" value="ECO:0007669"/>
    <property type="project" value="UniProtKB-KW"/>
</dbReference>
<protein>
    <submittedName>
        <fullName evidence="5">ATP-binding protein</fullName>
    </submittedName>
</protein>
<dbReference type="PANTHER" id="PTHR33295">
    <property type="entry name" value="ATPASE"/>
    <property type="match status" value="1"/>
</dbReference>
<dbReference type="Pfam" id="PF13173">
    <property type="entry name" value="AAA_14"/>
    <property type="match status" value="1"/>
</dbReference>
<dbReference type="EMBL" id="WCSB01000004">
    <property type="protein sequence ID" value="KAB4453879.1"/>
    <property type="molecule type" value="Genomic_DNA"/>
</dbReference>
<dbReference type="EMBL" id="JAQNVG010000018">
    <property type="protein sequence ID" value="MDC2236560.1"/>
    <property type="molecule type" value="Genomic_DNA"/>
</dbReference>
<accession>A0A0P0EUH8</accession>
<dbReference type="Proteomes" id="UP001217776">
    <property type="component" value="Unassembled WGS sequence"/>
</dbReference>
<dbReference type="EMBL" id="WCSY01000037">
    <property type="protein sequence ID" value="KAB4305407.1"/>
    <property type="molecule type" value="Genomic_DNA"/>
</dbReference>
<dbReference type="Proteomes" id="UP000284785">
    <property type="component" value="Unassembled WGS sequence"/>
</dbReference>
<evidence type="ECO:0000313" key="6">
    <source>
        <dbReference type="EMBL" id="RHD86169.1"/>
    </source>
</evidence>
<reference evidence="5" key="3">
    <citation type="submission" date="2022-10" db="EMBL/GenBank/DDBJ databases">
        <title>Human gut microbiome strain richness.</title>
        <authorList>
            <person name="Chen-Liaw A."/>
        </authorList>
    </citation>
    <scope>NUCLEOTIDE SEQUENCE</scope>
    <source>
        <strain evidence="5">1001283st1_A3_1001283B150304_161114</strain>
    </source>
</reference>
<dbReference type="InterPro" id="IPR025420">
    <property type="entry name" value="DUF4143"/>
</dbReference>
<dbReference type="Pfam" id="PF13635">
    <property type="entry name" value="DUF4143"/>
    <property type="match status" value="1"/>
</dbReference>
<dbReference type="InterPro" id="IPR041682">
    <property type="entry name" value="AAA_14"/>
</dbReference>
<evidence type="ECO:0000313" key="9">
    <source>
        <dbReference type="Proteomes" id="UP000460317"/>
    </source>
</evidence>
<comment type="caution">
    <text evidence="5">The sequence shown here is derived from an EMBL/GenBank/DDBJ whole genome shotgun (WGS) entry which is preliminary data.</text>
</comment>
<name>A0A0P0EUH8_BACT4</name>
<keyword evidence="5" id="KW-0067">ATP-binding</keyword>
<evidence type="ECO:0000259" key="1">
    <source>
        <dbReference type="Pfam" id="PF13173"/>
    </source>
</evidence>